<dbReference type="PROSITE" id="PS50890">
    <property type="entry name" value="PUA"/>
    <property type="match status" value="1"/>
</dbReference>
<feature type="active site" description="Nucleophile" evidence="5">
    <location>
        <position position="431"/>
    </location>
</feature>
<dbReference type="GO" id="GO:0008173">
    <property type="term" value="F:RNA methyltransferase activity"/>
    <property type="evidence" value="ECO:0007669"/>
    <property type="project" value="InterPro"/>
</dbReference>
<feature type="binding site" evidence="5">
    <location>
        <position position="301"/>
    </location>
    <ligand>
        <name>S-adenosyl-L-methionine</name>
        <dbReference type="ChEBI" id="CHEBI:59789"/>
    </ligand>
</feature>
<accession>W7TQN0</accession>
<keyword evidence="9" id="KW-1185">Reference proteome</keyword>
<dbReference type="Pfam" id="PF01189">
    <property type="entry name" value="Methyltr_RsmB-F"/>
    <property type="match status" value="2"/>
</dbReference>
<feature type="region of interest" description="Disordered" evidence="6">
    <location>
        <begin position="521"/>
        <end position="552"/>
    </location>
</feature>
<evidence type="ECO:0000256" key="6">
    <source>
        <dbReference type="SAM" id="MobiDB-lite"/>
    </source>
</evidence>
<dbReference type="InterPro" id="IPR015947">
    <property type="entry name" value="PUA-like_sf"/>
</dbReference>
<evidence type="ECO:0000256" key="4">
    <source>
        <dbReference type="ARBA" id="ARBA00022884"/>
    </source>
</evidence>
<dbReference type="InterPro" id="IPR001678">
    <property type="entry name" value="MeTrfase_RsmB-F_NOP2_dom"/>
</dbReference>
<feature type="compositionally biased region" description="Basic and acidic residues" evidence="6">
    <location>
        <begin position="521"/>
        <end position="540"/>
    </location>
</feature>
<dbReference type="OrthoDB" id="260824at2759"/>
<evidence type="ECO:0000256" key="1">
    <source>
        <dbReference type="ARBA" id="ARBA00022603"/>
    </source>
</evidence>
<dbReference type="PANTHER" id="PTHR22807:SF34">
    <property type="entry name" value="TRNA (CYTOSINE(72)-C(5))-METHYLTRANSFERASE NSUN6"/>
    <property type="match status" value="1"/>
</dbReference>
<feature type="binding site" evidence="5">
    <location>
        <position position="381"/>
    </location>
    <ligand>
        <name>S-adenosyl-L-methionine</name>
        <dbReference type="ChEBI" id="CHEBI:59789"/>
    </ligand>
</feature>
<keyword evidence="2 5" id="KW-0808">Transferase</keyword>
<evidence type="ECO:0000259" key="7">
    <source>
        <dbReference type="PROSITE" id="PS51686"/>
    </source>
</evidence>
<feature type="region of interest" description="Disordered" evidence="6">
    <location>
        <begin position="82"/>
        <end position="105"/>
    </location>
</feature>
<feature type="compositionally biased region" description="Basic and acidic residues" evidence="6">
    <location>
        <begin position="89"/>
        <end position="98"/>
    </location>
</feature>
<evidence type="ECO:0000256" key="5">
    <source>
        <dbReference type="PROSITE-ProRule" id="PRU01023"/>
    </source>
</evidence>
<reference evidence="8 9" key="1">
    <citation type="journal article" date="2014" name="Mol. Plant">
        <title>Chromosome Scale Genome Assembly and Transcriptome Profiling of Nannochloropsis gaditana in Nitrogen Depletion.</title>
        <authorList>
            <person name="Corteggiani Carpinelli E."/>
            <person name="Telatin A."/>
            <person name="Vitulo N."/>
            <person name="Forcato C."/>
            <person name="D'Angelo M."/>
            <person name="Schiavon R."/>
            <person name="Vezzi A."/>
            <person name="Giacometti G.M."/>
            <person name="Morosinotto T."/>
            <person name="Valle G."/>
        </authorList>
    </citation>
    <scope>NUCLEOTIDE SEQUENCE [LARGE SCALE GENOMIC DNA]</scope>
    <source>
        <strain evidence="8 9">B-31</strain>
    </source>
</reference>
<keyword evidence="3 5" id="KW-0949">S-adenosyl-L-methionine</keyword>
<dbReference type="GO" id="GO:0001510">
    <property type="term" value="P:RNA methylation"/>
    <property type="evidence" value="ECO:0007669"/>
    <property type="project" value="InterPro"/>
</dbReference>
<name>W7TQN0_9STRA</name>
<dbReference type="AlphaFoldDB" id="W7TQN0"/>
<dbReference type="GO" id="GO:0003723">
    <property type="term" value="F:RNA binding"/>
    <property type="evidence" value="ECO:0007669"/>
    <property type="project" value="UniProtKB-UniRule"/>
</dbReference>
<comment type="caution">
    <text evidence="8">The sequence shown here is derived from an EMBL/GenBank/DDBJ whole genome shotgun (WGS) entry which is preliminary data.</text>
</comment>
<dbReference type="Proteomes" id="UP000019335">
    <property type="component" value="Chromosome 5"/>
</dbReference>
<dbReference type="PRINTS" id="PR02008">
    <property type="entry name" value="RCMTFAMILY"/>
</dbReference>
<dbReference type="SUPFAM" id="SSF53335">
    <property type="entry name" value="S-adenosyl-L-methionine-dependent methyltransferases"/>
    <property type="match status" value="1"/>
</dbReference>
<evidence type="ECO:0000313" key="8">
    <source>
        <dbReference type="EMBL" id="EWM28387.1"/>
    </source>
</evidence>
<feature type="domain" description="SAM-dependent MTase RsmB/NOP-type" evidence="7">
    <location>
        <begin position="177"/>
        <end position="513"/>
    </location>
</feature>
<evidence type="ECO:0000313" key="9">
    <source>
        <dbReference type="Proteomes" id="UP000019335"/>
    </source>
</evidence>
<dbReference type="Gene3D" id="3.40.50.150">
    <property type="entry name" value="Vaccinia Virus protein VP39"/>
    <property type="match status" value="1"/>
</dbReference>
<keyword evidence="1 5" id="KW-0489">Methyltransferase</keyword>
<keyword evidence="4 5" id="KW-0694">RNA-binding</keyword>
<feature type="binding site" evidence="5">
    <location>
        <position position="329"/>
    </location>
    <ligand>
        <name>S-adenosyl-L-methionine</name>
        <dbReference type="ChEBI" id="CHEBI:59789"/>
    </ligand>
</feature>
<dbReference type="SUPFAM" id="SSF88697">
    <property type="entry name" value="PUA domain-like"/>
    <property type="match status" value="1"/>
</dbReference>
<dbReference type="EMBL" id="AZIL01000319">
    <property type="protein sequence ID" value="EWM28387.1"/>
    <property type="molecule type" value="Genomic_DNA"/>
</dbReference>
<sequence>MPSPHASHKNAPSVTIYNLPDYLPPVDEELHSRMMKHYGEEHWNRMRRALSTSPSHSCLRVNTMKADTQSVLEEVTTYVNNHRKQSTCTEEKTARDGEQASYPPSKPYLHPIPPLSSDTIIIPHASSFKPPPLFNHFSPVPNKLNPFIVVVDRLCGEAVLRGADVFVRGVWSASAGIASGSRVLLLMDLHRHSQRGCLYADYQGEAICIGQGVALVPRAELVTATHGLGIRVTHRMGPQAPPLNGFLPGRLFPQNLPSLLVGHVLAPLPGSTVIDLCACPGGKATHLATLMRGEGVVVACDRSRKKIKALQALGERMGLLPCLCPLVLDTTHPVLPPSLRDRRHLPSSHPVAVLAAAAENTDGLPLVPGFYPETFDHVLLDPPCSALGLRPRFSLPVRGQDLDAFVAFQRKFWWAAVFLLRVGGSMTYSTCTLNPQENEDMVRYALDTYSILQLVPAEPRLGAPGGGKALSDEERGKVQLFLPGGGGREGGWEEGEEGDLDVSGFFVAKFVKVASVFEGKDGEAKGTAWQDERNDRDSGWKRRGPQGEEEEG</sequence>
<dbReference type="InterPro" id="IPR036974">
    <property type="entry name" value="PUA_sf"/>
</dbReference>
<gene>
    <name evidence="8" type="ORF">Naga_100264g3</name>
</gene>
<evidence type="ECO:0000256" key="3">
    <source>
        <dbReference type="ARBA" id="ARBA00022691"/>
    </source>
</evidence>
<dbReference type="PROSITE" id="PS51686">
    <property type="entry name" value="SAM_MT_RSMB_NOP"/>
    <property type="match status" value="1"/>
</dbReference>
<dbReference type="InterPro" id="IPR023267">
    <property type="entry name" value="RCMT"/>
</dbReference>
<dbReference type="InterPro" id="IPR029063">
    <property type="entry name" value="SAM-dependent_MTases_sf"/>
</dbReference>
<dbReference type="InterPro" id="IPR049560">
    <property type="entry name" value="MeTrfase_RsmB-F_NOP2_cat"/>
</dbReference>
<dbReference type="PANTHER" id="PTHR22807">
    <property type="entry name" value="NOP2 YEAST -RELATED NOL1/NOP2/FMU SUN DOMAIN-CONTAINING"/>
    <property type="match status" value="1"/>
</dbReference>
<dbReference type="Gene3D" id="2.30.130.10">
    <property type="entry name" value="PUA domain"/>
    <property type="match status" value="1"/>
</dbReference>
<evidence type="ECO:0000256" key="2">
    <source>
        <dbReference type="ARBA" id="ARBA00022679"/>
    </source>
</evidence>
<proteinExistence type="inferred from homology"/>
<organism evidence="8 9">
    <name type="scientific">Nannochloropsis gaditana</name>
    <dbReference type="NCBI Taxonomy" id="72520"/>
    <lineage>
        <taxon>Eukaryota</taxon>
        <taxon>Sar</taxon>
        <taxon>Stramenopiles</taxon>
        <taxon>Ochrophyta</taxon>
        <taxon>Eustigmatophyceae</taxon>
        <taxon>Eustigmatales</taxon>
        <taxon>Monodopsidaceae</taxon>
        <taxon>Nannochloropsis</taxon>
    </lineage>
</organism>
<comment type="similarity">
    <text evidence="5">Belongs to the class I-like SAM-binding methyltransferase superfamily. RsmB/NOP family.</text>
</comment>
<comment type="caution">
    <text evidence="5">Lacks conserved residue(s) required for the propagation of feature annotation.</text>
</comment>
<protein>
    <submittedName>
        <fullName evidence="8">Methyltransferase nsun6</fullName>
    </submittedName>
</protein>